<feature type="region of interest" description="Disordered" evidence="1">
    <location>
        <begin position="38"/>
        <end position="66"/>
    </location>
</feature>
<organism evidence="2 3">
    <name type="scientific">Phocoenobacter atlanticus subsp. atlanticus</name>
    <dbReference type="NCBI Taxonomy" id="3061285"/>
    <lineage>
        <taxon>Bacteria</taxon>
        <taxon>Pseudomonadati</taxon>
        <taxon>Pseudomonadota</taxon>
        <taxon>Gammaproteobacteria</taxon>
        <taxon>Pasteurellales</taxon>
        <taxon>Pasteurellaceae</taxon>
        <taxon>Phocoenobacter</taxon>
        <taxon>Phocoenobacter atlanticus</taxon>
    </lineage>
</organism>
<reference evidence="2 3" key="1">
    <citation type="journal article" date="2023" name="Front. Microbiol.">
        <title>Phylogeography and host specificity of Pasteurellaceae pathogenic to sea-farmed fish in the north-east Atlantic.</title>
        <authorList>
            <person name="Gulla S."/>
            <person name="Colquhoun D.J."/>
            <person name="Olsen A.B."/>
            <person name="Spilsberg B."/>
            <person name="Lagesen K."/>
            <person name="Aakesson C.P."/>
            <person name="Strom S."/>
            <person name="Manji F."/>
            <person name="Birkbeck T.H."/>
            <person name="Nilsen H.K."/>
        </authorList>
    </citation>
    <scope>NUCLEOTIDE SEQUENCE [LARGE SCALE GENOMIC DNA]</scope>
    <source>
        <strain evidence="2 3">NVIB3131</strain>
    </source>
</reference>
<accession>A0AAW8CM89</accession>
<dbReference type="InterPro" id="IPR028994">
    <property type="entry name" value="Integrin_alpha_N"/>
</dbReference>
<name>A0AAW8CM89_9PAST</name>
<evidence type="ECO:0000256" key="1">
    <source>
        <dbReference type="SAM" id="MobiDB-lite"/>
    </source>
</evidence>
<dbReference type="EMBL" id="JASAXT010000038">
    <property type="protein sequence ID" value="MDP8149515.1"/>
    <property type="molecule type" value="Genomic_DNA"/>
</dbReference>
<feature type="non-terminal residue" evidence="2">
    <location>
        <position position="1"/>
    </location>
</feature>
<dbReference type="AlphaFoldDB" id="A0AAW8CM89"/>
<evidence type="ECO:0000313" key="2">
    <source>
        <dbReference type="EMBL" id="MDP8149515.1"/>
    </source>
</evidence>
<sequence length="530" mass="60098">YVFYTKMYSLHILILQLNKLKNVVKSICYNLSSAVSTVTENDKDGDGTPETITTKKDTNGDGNQDTITVSRDFNDDGVIDYEKISTDKNGDGNSELVVTKRTVPSTGEVITETNITEENNAKKVMENTTIISEDNDGNGTPEKLTETVTKTVKGSSHNPTVTTSVYEDLDQDGNFDTVVRTIKNDCVLTTEKGAISYDSDGNQIIEFIVDKYSDDAIIKKRVETINDKDNSVLIEEYNQLNGPVVKRVKEIYNEDDQIIERRSDEDLNGSFEQTTAYEYDQNGNNTLILTTRSNDTIERVENTFDENGYVIQKHTISTESGGSNITKTFDYNEKGLIRNSKIVDNVTEEMKNQTFEYNGKGHKIKELVDADLDGNIDYYYDLGVNDQCQRTSYLKTLADGTKEMYVEYEYLHGDLVYSLRDKNVDGNLDYIYTYDNFDTRDIADKPYNLDSFYSFYIYDDNATLSIDEKFIESVNKDFNVTTYGYENVVVNLPRDYSVQGEPTSDGYTKYADEHGHSINIDPEITVLTTL</sequence>
<keyword evidence="3" id="KW-1185">Reference proteome</keyword>
<gene>
    <name evidence="2" type="ORF">QJU57_10590</name>
</gene>
<protein>
    <submittedName>
        <fullName evidence="2">Uncharacterized protein</fullName>
    </submittedName>
</protein>
<evidence type="ECO:0000313" key="3">
    <source>
        <dbReference type="Proteomes" id="UP001226020"/>
    </source>
</evidence>
<dbReference type="Proteomes" id="UP001226020">
    <property type="component" value="Unassembled WGS sequence"/>
</dbReference>
<dbReference type="SUPFAM" id="SSF69318">
    <property type="entry name" value="Integrin alpha N-terminal domain"/>
    <property type="match status" value="1"/>
</dbReference>
<proteinExistence type="predicted"/>
<comment type="caution">
    <text evidence="2">The sequence shown here is derived from an EMBL/GenBank/DDBJ whole genome shotgun (WGS) entry which is preliminary data.</text>
</comment>